<dbReference type="Proteomes" id="UP000481861">
    <property type="component" value="Unassembled WGS sequence"/>
</dbReference>
<organism evidence="2 3">
    <name type="scientific">Massariosphaeria phaeospora</name>
    <dbReference type="NCBI Taxonomy" id="100035"/>
    <lineage>
        <taxon>Eukaryota</taxon>
        <taxon>Fungi</taxon>
        <taxon>Dikarya</taxon>
        <taxon>Ascomycota</taxon>
        <taxon>Pezizomycotina</taxon>
        <taxon>Dothideomycetes</taxon>
        <taxon>Pleosporomycetidae</taxon>
        <taxon>Pleosporales</taxon>
        <taxon>Pleosporales incertae sedis</taxon>
        <taxon>Massariosphaeria</taxon>
    </lineage>
</organism>
<reference evidence="2 3" key="1">
    <citation type="submission" date="2020-01" db="EMBL/GenBank/DDBJ databases">
        <authorList>
            <consortium name="DOE Joint Genome Institute"/>
            <person name="Haridas S."/>
            <person name="Albert R."/>
            <person name="Binder M."/>
            <person name="Bloem J."/>
            <person name="Labutti K."/>
            <person name="Salamov A."/>
            <person name="Andreopoulos B."/>
            <person name="Baker S.E."/>
            <person name="Barry K."/>
            <person name="Bills G."/>
            <person name="Bluhm B.H."/>
            <person name="Cannon C."/>
            <person name="Castanera R."/>
            <person name="Culley D.E."/>
            <person name="Daum C."/>
            <person name="Ezra D."/>
            <person name="Gonzalez J.B."/>
            <person name="Henrissat B."/>
            <person name="Kuo A."/>
            <person name="Liang C."/>
            <person name="Lipzen A."/>
            <person name="Lutzoni F."/>
            <person name="Magnuson J."/>
            <person name="Mondo S."/>
            <person name="Nolan M."/>
            <person name="Ohm R."/>
            <person name="Pangilinan J."/>
            <person name="Park H.-J.H."/>
            <person name="Ramirez L."/>
            <person name="Alfaro M."/>
            <person name="Sun H."/>
            <person name="Tritt A."/>
            <person name="Yoshinaga Y."/>
            <person name="Zwiers L.-H.L."/>
            <person name="Turgeon B.G."/>
            <person name="Goodwin S.B."/>
            <person name="Spatafora J.W."/>
            <person name="Crous P.W."/>
            <person name="Grigoriev I.V."/>
        </authorList>
    </citation>
    <scope>NUCLEOTIDE SEQUENCE [LARGE SCALE GENOMIC DNA]</scope>
    <source>
        <strain evidence="2 3">CBS 611.86</strain>
    </source>
</reference>
<evidence type="ECO:0000313" key="3">
    <source>
        <dbReference type="Proteomes" id="UP000481861"/>
    </source>
</evidence>
<gene>
    <name evidence="2" type="ORF">BDV95DRAFT_572312</name>
</gene>
<protein>
    <submittedName>
        <fullName evidence="2">Uncharacterized protein</fullName>
    </submittedName>
</protein>
<evidence type="ECO:0000256" key="1">
    <source>
        <dbReference type="SAM" id="MobiDB-lite"/>
    </source>
</evidence>
<feature type="region of interest" description="Disordered" evidence="1">
    <location>
        <begin position="56"/>
        <end position="76"/>
    </location>
</feature>
<name>A0A7C8M8D7_9PLEO</name>
<feature type="compositionally biased region" description="Basic residues" evidence="1">
    <location>
        <begin position="63"/>
        <end position="76"/>
    </location>
</feature>
<proteinExistence type="predicted"/>
<dbReference type="AlphaFoldDB" id="A0A7C8M8D7"/>
<comment type="caution">
    <text evidence="2">The sequence shown here is derived from an EMBL/GenBank/DDBJ whole genome shotgun (WGS) entry which is preliminary data.</text>
</comment>
<dbReference type="EMBL" id="JAADJZ010000011">
    <property type="protein sequence ID" value="KAF2871576.1"/>
    <property type="molecule type" value="Genomic_DNA"/>
</dbReference>
<evidence type="ECO:0000313" key="2">
    <source>
        <dbReference type="EMBL" id="KAF2871576.1"/>
    </source>
</evidence>
<keyword evidence="3" id="KW-1185">Reference proteome</keyword>
<sequence>MNVSVGVEVRFLFFLNNSTMHVPTSSLVPALPLLTAAAPAPAVSSKSVPVLISTECSPDDHHSQHHGSPRRRLSSKRPGHYELTRAWAPAASLPLLVLVRRRHSCGRQWISALILTTLRTSAGWNRRCWCSYTEGVMADASYAMGPGNVSSATLARCTMRPPIITIRFQPPFITASKSTLPPPLRLPTTTSHPTLTPSSLLLRDKRRGGMRLQVYHNYENMITKIQISVTAQLHQTYLPILQPPAADSNIPKKKVLATRTRTHHTAPPLKKIPSRCPDSTQPMKISIGKTSVLLSSKRSFDVRELATRGGEARTAAVPLQHMCLVYY</sequence>
<accession>A0A7C8M8D7</accession>